<dbReference type="Pfam" id="PF00005">
    <property type="entry name" value="ABC_tran"/>
    <property type="match status" value="1"/>
</dbReference>
<dbReference type="InterPro" id="IPR003439">
    <property type="entry name" value="ABC_transporter-like_ATP-bd"/>
</dbReference>
<keyword evidence="4" id="KW-0547">Nucleotide-binding</keyword>
<dbReference type="SMART" id="SM00382">
    <property type="entry name" value="AAA"/>
    <property type="match status" value="1"/>
</dbReference>
<keyword evidence="8" id="KW-1185">Reference proteome</keyword>
<comment type="caution">
    <text evidence="7">The sequence shown here is derived from an EMBL/GenBank/DDBJ whole genome shotgun (WGS) entry which is preliminary data.</text>
</comment>
<dbReference type="PANTHER" id="PTHR42711">
    <property type="entry name" value="ABC TRANSPORTER ATP-BINDING PROTEIN"/>
    <property type="match status" value="1"/>
</dbReference>
<dbReference type="GO" id="GO:0016887">
    <property type="term" value="F:ATP hydrolysis activity"/>
    <property type="evidence" value="ECO:0007669"/>
    <property type="project" value="InterPro"/>
</dbReference>
<evidence type="ECO:0000313" key="8">
    <source>
        <dbReference type="Proteomes" id="UP001409585"/>
    </source>
</evidence>
<dbReference type="RefSeq" id="WP_345417166.1">
    <property type="nucleotide sequence ID" value="NZ_AP031496.1"/>
</dbReference>
<evidence type="ECO:0000256" key="5">
    <source>
        <dbReference type="ARBA" id="ARBA00022840"/>
    </source>
</evidence>
<evidence type="ECO:0000256" key="3">
    <source>
        <dbReference type="ARBA" id="ARBA00022458"/>
    </source>
</evidence>
<dbReference type="InterPro" id="IPR003593">
    <property type="entry name" value="AAA+_ATPase"/>
</dbReference>
<dbReference type="InterPro" id="IPR050763">
    <property type="entry name" value="ABC_transporter_ATP-binding"/>
</dbReference>
<accession>A0AAV3TY37</accession>
<name>A0AAV3TY37_9ALTE</name>
<dbReference type="GO" id="GO:0005524">
    <property type="term" value="F:ATP binding"/>
    <property type="evidence" value="ECO:0007669"/>
    <property type="project" value="UniProtKB-KW"/>
</dbReference>
<dbReference type="AlphaFoldDB" id="A0AAV3TY37"/>
<evidence type="ECO:0000256" key="4">
    <source>
        <dbReference type="ARBA" id="ARBA00022741"/>
    </source>
</evidence>
<dbReference type="EMBL" id="BAABLX010000007">
    <property type="protein sequence ID" value="GAA4933086.1"/>
    <property type="molecule type" value="Genomic_DNA"/>
</dbReference>
<keyword evidence="3" id="KW-0536">Nodulation</keyword>
<sequence length="244" mass="27205">MTQPALSVASVSHDYTGKQALNNISFDIQPGQLLALLGPNGAGKSTLFALITRLLKTQNGKIEIFGESLQRSREKTLRNVGVVFQQSTLDLDLTVAQNLAYHAALHGISQRQAKKTIAQELERLDLPDCIDTKIRKLNGGHRRRVEIARALMHQPRLLLLDEATVGLDIDSRALLNQHVRSLCAERHMAVLWTTHLIEEIQPQDQLLLIDKGLSQAYGPCTTVLEQHRCDTLKQLFKQLTGAKQ</sequence>
<dbReference type="InterPro" id="IPR027417">
    <property type="entry name" value="P-loop_NTPase"/>
</dbReference>
<keyword evidence="5 7" id="KW-0067">ATP-binding</keyword>
<evidence type="ECO:0000313" key="7">
    <source>
        <dbReference type="EMBL" id="GAA4933086.1"/>
    </source>
</evidence>
<evidence type="ECO:0000256" key="2">
    <source>
        <dbReference type="ARBA" id="ARBA00022448"/>
    </source>
</evidence>
<dbReference type="Gene3D" id="3.40.50.300">
    <property type="entry name" value="P-loop containing nucleotide triphosphate hydrolases"/>
    <property type="match status" value="1"/>
</dbReference>
<dbReference type="NCBIfam" id="TIGR03864">
    <property type="entry name" value="PQQ_ABC_ATP"/>
    <property type="match status" value="1"/>
</dbReference>
<dbReference type="SUPFAM" id="SSF52540">
    <property type="entry name" value="P-loop containing nucleoside triphosphate hydrolases"/>
    <property type="match status" value="1"/>
</dbReference>
<reference evidence="8" key="1">
    <citation type="journal article" date="2019" name="Int. J. Syst. Evol. Microbiol.">
        <title>The Global Catalogue of Microorganisms (GCM) 10K type strain sequencing project: providing services to taxonomists for standard genome sequencing and annotation.</title>
        <authorList>
            <consortium name="The Broad Institute Genomics Platform"/>
            <consortium name="The Broad Institute Genome Sequencing Center for Infectious Disease"/>
            <person name="Wu L."/>
            <person name="Ma J."/>
        </authorList>
    </citation>
    <scope>NUCLEOTIDE SEQUENCE [LARGE SCALE GENOMIC DNA]</scope>
    <source>
        <strain evidence="8">JCM 19134</strain>
    </source>
</reference>
<evidence type="ECO:0000256" key="1">
    <source>
        <dbReference type="ARBA" id="ARBA00005417"/>
    </source>
</evidence>
<dbReference type="PROSITE" id="PS50893">
    <property type="entry name" value="ABC_TRANSPORTER_2"/>
    <property type="match status" value="1"/>
</dbReference>
<keyword evidence="2" id="KW-0813">Transport</keyword>
<evidence type="ECO:0000259" key="6">
    <source>
        <dbReference type="PROSITE" id="PS50893"/>
    </source>
</evidence>
<comment type="similarity">
    <text evidence="1">Belongs to the ABC transporter superfamily.</text>
</comment>
<proteinExistence type="inferred from homology"/>
<dbReference type="InterPro" id="IPR022467">
    <property type="entry name" value="ABC_transprt_ATP-bd_su_PQQ"/>
</dbReference>
<organism evidence="7 8">
    <name type="scientific">Halioxenophilus aromaticivorans</name>
    <dbReference type="NCBI Taxonomy" id="1306992"/>
    <lineage>
        <taxon>Bacteria</taxon>
        <taxon>Pseudomonadati</taxon>
        <taxon>Pseudomonadota</taxon>
        <taxon>Gammaproteobacteria</taxon>
        <taxon>Alteromonadales</taxon>
        <taxon>Alteromonadaceae</taxon>
        <taxon>Halioxenophilus</taxon>
    </lineage>
</organism>
<protein>
    <submittedName>
        <fullName evidence="7">ABC transporter ATP-binding protein</fullName>
    </submittedName>
</protein>
<gene>
    <name evidence="7" type="ORF">GCM10025791_07100</name>
</gene>
<dbReference type="PANTHER" id="PTHR42711:SF5">
    <property type="entry name" value="ABC TRANSPORTER ATP-BINDING PROTEIN NATA"/>
    <property type="match status" value="1"/>
</dbReference>
<feature type="domain" description="ABC transporter" evidence="6">
    <location>
        <begin position="6"/>
        <end position="236"/>
    </location>
</feature>
<dbReference type="Proteomes" id="UP001409585">
    <property type="component" value="Unassembled WGS sequence"/>
</dbReference>